<dbReference type="InterPro" id="IPR009282">
    <property type="entry name" value="DUF937"/>
</dbReference>
<sequence>MPTNLISLVMQFLTPDLINRAAMALGLDRTATEKAVLAAVPALFGGFTKASATPDGARKLYDTVSQQPPGILDSLAGTLGGPGQKMLAERGSGIVSSLLGGSTTQALTGAISRFAGIDQSSTSPLLGVLASVVTGALAKETSTSRLDAPGLAQLLSSQRGNIQAALPAGFADILRGSGLLSDVEGIPGQATRATTTAAQAASASAQRAAHGASSMASSARWQYWAIPAVVALAAAWWLFGNRMTPQVTEQQARTSTEQVGGPATTGAIVPADQIRARVDQAMTSLKSVAGGTEIANQTTSTLDALRASLNGITDTATAQAALPKLLEEQAQMEKVRGLVGQLPADGRTALATIVASGLPALNEQFAKVLAIPGVAPILKQQIDGMRADLATLAKSPA</sequence>
<gene>
    <name evidence="1" type="ORF">I2H38_14175</name>
</gene>
<proteinExistence type="predicted"/>
<accession>A0A931BPC1</accession>
<organism evidence="1 2">
    <name type="scientific">Microvirga alba</name>
    <dbReference type="NCBI Taxonomy" id="2791025"/>
    <lineage>
        <taxon>Bacteria</taxon>
        <taxon>Pseudomonadati</taxon>
        <taxon>Pseudomonadota</taxon>
        <taxon>Alphaproteobacteria</taxon>
        <taxon>Hyphomicrobiales</taxon>
        <taxon>Methylobacteriaceae</taxon>
        <taxon>Microvirga</taxon>
    </lineage>
</organism>
<name>A0A931BPC1_9HYPH</name>
<dbReference type="RefSeq" id="WP_196272519.1">
    <property type="nucleotide sequence ID" value="NZ_JADQDO010000007.1"/>
</dbReference>
<keyword evidence="2" id="KW-1185">Reference proteome</keyword>
<dbReference type="Proteomes" id="UP000599312">
    <property type="component" value="Unassembled WGS sequence"/>
</dbReference>
<dbReference type="AlphaFoldDB" id="A0A931BPC1"/>
<dbReference type="Pfam" id="PF06078">
    <property type="entry name" value="DUF937"/>
    <property type="match status" value="1"/>
</dbReference>
<comment type="caution">
    <text evidence="1">The sequence shown here is derived from an EMBL/GenBank/DDBJ whole genome shotgun (WGS) entry which is preliminary data.</text>
</comment>
<evidence type="ECO:0000313" key="1">
    <source>
        <dbReference type="EMBL" id="MBF9234521.1"/>
    </source>
</evidence>
<reference evidence="1" key="1">
    <citation type="submission" date="2020-11" db="EMBL/GenBank/DDBJ databases">
        <authorList>
            <person name="Kim M.K."/>
        </authorList>
    </citation>
    <scope>NUCLEOTIDE SEQUENCE</scope>
    <source>
        <strain evidence="1">BT350</strain>
    </source>
</reference>
<dbReference type="EMBL" id="JADQDO010000007">
    <property type="protein sequence ID" value="MBF9234521.1"/>
    <property type="molecule type" value="Genomic_DNA"/>
</dbReference>
<protein>
    <submittedName>
        <fullName evidence="1">DUF937 domain-containing protein</fullName>
    </submittedName>
</protein>
<evidence type="ECO:0000313" key="2">
    <source>
        <dbReference type="Proteomes" id="UP000599312"/>
    </source>
</evidence>